<comment type="caution">
    <text evidence="1">The sequence shown here is derived from an EMBL/GenBank/DDBJ whole genome shotgun (WGS) entry which is preliminary data.</text>
</comment>
<keyword evidence="2" id="KW-1185">Reference proteome</keyword>
<dbReference type="Proteomes" id="UP001234297">
    <property type="component" value="Chromosome 1"/>
</dbReference>
<protein>
    <submittedName>
        <fullName evidence="1">Uncharacterized protein</fullName>
    </submittedName>
</protein>
<evidence type="ECO:0000313" key="2">
    <source>
        <dbReference type="Proteomes" id="UP001234297"/>
    </source>
</evidence>
<accession>A0ACC2MMK9</accession>
<proteinExistence type="predicted"/>
<reference evidence="1 2" key="1">
    <citation type="journal article" date="2022" name="Hortic Res">
        <title>A haplotype resolved chromosomal level avocado genome allows analysis of novel avocado genes.</title>
        <authorList>
            <person name="Nath O."/>
            <person name="Fletcher S.J."/>
            <person name="Hayward A."/>
            <person name="Shaw L.M."/>
            <person name="Masouleh A.K."/>
            <person name="Furtado A."/>
            <person name="Henry R.J."/>
            <person name="Mitter N."/>
        </authorList>
    </citation>
    <scope>NUCLEOTIDE SEQUENCE [LARGE SCALE GENOMIC DNA]</scope>
    <source>
        <strain evidence="2">cv. Hass</strain>
    </source>
</reference>
<evidence type="ECO:0000313" key="1">
    <source>
        <dbReference type="EMBL" id="KAJ8646992.1"/>
    </source>
</evidence>
<name>A0ACC2MMK9_PERAE</name>
<organism evidence="1 2">
    <name type="scientific">Persea americana</name>
    <name type="common">Avocado</name>
    <dbReference type="NCBI Taxonomy" id="3435"/>
    <lineage>
        <taxon>Eukaryota</taxon>
        <taxon>Viridiplantae</taxon>
        <taxon>Streptophyta</taxon>
        <taxon>Embryophyta</taxon>
        <taxon>Tracheophyta</taxon>
        <taxon>Spermatophyta</taxon>
        <taxon>Magnoliopsida</taxon>
        <taxon>Magnoliidae</taxon>
        <taxon>Laurales</taxon>
        <taxon>Lauraceae</taxon>
        <taxon>Persea</taxon>
    </lineage>
</organism>
<gene>
    <name evidence="1" type="ORF">MRB53_000015</name>
</gene>
<sequence length="1675" mass="187996">MISKTLLLTYLYLLIYIFLSSGVILYNTWVLSPKYFNFPFPITLTMIHMGFSGMVAFILVRVLKVVAPVKMTFKIYGTSVIPISAFFASSLWFGNTAYLHISVAFIQMLKALMPVATFLMAVMCGTDKLRLDIFLNMVLVSVGVVISSYGEIHFNIVGTVYQVTGIFAEALRLALTQVLLQKKGLTLNPITSLYYIAPCSFMFLFVPWYFLEKHTMEITQIQFNFWIFFSNAFCALALNFSIFLVIGRTGAITFRVAGVMKDWILIALSTIIFPESSLTGLNIIGYAIALCGVALYNYLKVKDVRMSSQLPMDSLPERSTKELKFDKRSSDLYLDLSNNDTGGGNEASSAAILRRSQGYSMKRVNLTRARALAFHFHQYFSIGKGGASLSLSLSLSFCHLLYALERRINFPRILTKMEILNTKGGNKRNASSSVEEAVAEDGTPDETITTKREKKAKKDNLEEDDHNDTSLSDDNPPFANRMEKRKKRKALDKERHHNDGSQFVEIPRARNSSKGHVASQSPLSSAGLPDIHVAVFSDLSSADSLVREAAAEMLVKELQEVQKAHEKLREKGVDEGGLQLEAEKDDGLNNCASSLRYAVRRLIRGVSSSRECARQGFALGLTLVVGTIPAVNVESVMKLITDILEVTSSMKGQEARDCLLGRLFAYGALARSGRIVQECISDNYTSCVKEFVGHVVSLASKKLYLREPAVWVILDLVEKLPVDALVGHVLEAPGMQEWFESAADVGNPDALLLALKMREKISTDNKTLSKLLPCPFSPNKLFTVDHLSSLISCFKESTFCQPRVHTVWSVLVNILMPDLARQDEDVCLSSNLNKKHKKSRKCNSSKEDNEKNLRFFFDVVIEGCLLSSSHDRKHLAFDVLILLLPRLPASCVHVILSEKLVHCLMDILSTSDSWLYKVAQYFLRELSNWIGNDDDRRVAVIIALQKHSCGRFDCITRTHTVKGLVAELNTGSGCMLFIQNLMSMFLDGGQVADEPSDQSQTTDENSEHGSLEDKDSVGTLGNLDFLKNWVIESLPRVLKNLRTDVEARFRVQKEIIKFLAVQGLFSASLGTEVTSFELQEKFKWPKAATSSTICRMCIEQLQLLLADAQKGEASWSSFHPHEMNDLGLYFMRFLGTLCNIPSVSIFRPLSNEDEKAFKSLQDMEARLSREERNHGPGITSNKVRALRYLLIQLLLQVLLRPGEFSEAASELVLCCKKAFPFLIDPEEEEFENNEMPELIDVLVDTLLSLLPQSSSPTCFSVEQVFRFFCDDITDTGLLRMLRVIKKDLKPARHQVTQSDDDDEDFLGIEEAEEEIEEADAADTGDSDGHVDGSEGLPEIETTGGELPASDDSDGGMDDDAMFRMDSYLARIFKERKNSTGSETAQFQLVLFKLRVLSLIEIYLHRNPGKVQVLTVYLYLAQAFVNSHTAEGSDQVGQRIVGILQKKIFKAKEYPRGEEIHLSTLESMIEKGLKSASRSRHKMVTSLAQNSVFWILKIVLARNFPQPKLKRVLEIFQHAVVDYFDSKKCRLKSGFIKEVFHRHSWIAQQLFGFLLEKCGNAKSEYRRVEALVLVDCILKSCMPTRGAGGDNDNSAAHQFFKAHLSLICDLIQQLLIKLPEKQSRRAEVRRFCARTLQAVSMLKLNKPFIKALKPEAYTACESQLGDLFLPFKRPAK</sequence>
<dbReference type="EMBL" id="CM056809">
    <property type="protein sequence ID" value="KAJ8646992.1"/>
    <property type="molecule type" value="Genomic_DNA"/>
</dbReference>